<feature type="transmembrane region" description="Helical" evidence="1">
    <location>
        <begin position="86"/>
        <end position="103"/>
    </location>
</feature>
<name>A0A379DCW8_9FIRM</name>
<feature type="transmembrane region" description="Helical" evidence="1">
    <location>
        <begin position="29"/>
        <end position="48"/>
    </location>
</feature>
<protein>
    <submittedName>
        <fullName evidence="2">Uncharacterized protein</fullName>
    </submittedName>
</protein>
<evidence type="ECO:0000313" key="2">
    <source>
        <dbReference type="EMBL" id="SUB75836.1"/>
    </source>
</evidence>
<keyword evidence="1" id="KW-1133">Transmembrane helix</keyword>
<keyword evidence="1" id="KW-0812">Transmembrane</keyword>
<keyword evidence="1" id="KW-0472">Membrane</keyword>
<organism evidence="2 3">
    <name type="scientific">Peptoniphilus indolicus</name>
    <dbReference type="NCBI Taxonomy" id="33030"/>
    <lineage>
        <taxon>Bacteria</taxon>
        <taxon>Bacillati</taxon>
        <taxon>Bacillota</taxon>
        <taxon>Tissierellia</taxon>
        <taxon>Tissierellales</taxon>
        <taxon>Peptoniphilaceae</taxon>
        <taxon>Peptoniphilus</taxon>
    </lineage>
</organism>
<dbReference type="Pfam" id="PF20040">
    <property type="entry name" value="DUF6442"/>
    <property type="match status" value="1"/>
</dbReference>
<dbReference type="RefSeq" id="WP_004823565.1">
    <property type="nucleotide sequence ID" value="NZ_UGTH01000001.1"/>
</dbReference>
<feature type="transmembrane region" description="Helical" evidence="1">
    <location>
        <begin position="54"/>
        <end position="74"/>
    </location>
</feature>
<dbReference type="EMBL" id="UGTH01000001">
    <property type="protein sequence ID" value="SUB75836.1"/>
    <property type="molecule type" value="Genomic_DNA"/>
</dbReference>
<dbReference type="AlphaFoldDB" id="A0A379DCW8"/>
<evidence type="ECO:0000256" key="1">
    <source>
        <dbReference type="SAM" id="Phobius"/>
    </source>
</evidence>
<evidence type="ECO:0000313" key="3">
    <source>
        <dbReference type="Proteomes" id="UP000254777"/>
    </source>
</evidence>
<accession>A0A379DCW8</accession>
<reference evidence="2 3" key="1">
    <citation type="submission" date="2018-06" db="EMBL/GenBank/DDBJ databases">
        <authorList>
            <consortium name="Pathogen Informatics"/>
            <person name="Doyle S."/>
        </authorList>
    </citation>
    <scope>NUCLEOTIDE SEQUENCE [LARGE SCALE GENOMIC DNA]</scope>
    <source>
        <strain evidence="2 3">NCTC11088</strain>
    </source>
</reference>
<sequence>MNKDEVLNKYKKENTFGDERERSLKLKSYELGTIFASIAFIIVWIVGRYKNLDISQATFVFMATIVGRFVSKLYNKNYSGNFEKTSYILVIVGGLILFFSQIVDWLR</sequence>
<gene>
    <name evidence="2" type="ORF">NCTC11088_01640</name>
</gene>
<dbReference type="InterPro" id="IPR045620">
    <property type="entry name" value="DUF6442"/>
</dbReference>
<dbReference type="Proteomes" id="UP000254777">
    <property type="component" value="Unassembled WGS sequence"/>
</dbReference>
<proteinExistence type="predicted"/>